<reference evidence="1 2" key="1">
    <citation type="submission" date="2013-11" db="EMBL/GenBank/DDBJ databases">
        <title>Single cell genomics of uncultured Tannerella BU063 (oral taxon 286).</title>
        <authorList>
            <person name="Beall C.J."/>
            <person name="Campbell A.G."/>
            <person name="Griffen A.L."/>
            <person name="Podar M."/>
            <person name="Leys E.J."/>
        </authorList>
    </citation>
    <scope>NUCLEOTIDE SEQUENCE [LARGE SCALE GENOMIC DNA]</scope>
    <source>
        <strain evidence="1">Cell 2</strain>
    </source>
</reference>
<evidence type="ECO:0000313" key="1">
    <source>
        <dbReference type="EMBL" id="ETK01578.1"/>
    </source>
</evidence>
<dbReference type="PROSITE" id="PS51257">
    <property type="entry name" value="PROKAR_LIPOPROTEIN"/>
    <property type="match status" value="1"/>
</dbReference>
<dbReference type="EMBL" id="AYUF01000474">
    <property type="protein sequence ID" value="ETK01578.1"/>
    <property type="molecule type" value="Genomic_DNA"/>
</dbReference>
<proteinExistence type="predicted"/>
<evidence type="ECO:0008006" key="3">
    <source>
        <dbReference type="Google" id="ProtNLM"/>
    </source>
</evidence>
<evidence type="ECO:0000313" key="2">
    <source>
        <dbReference type="Proteomes" id="UP000018837"/>
    </source>
</evidence>
<gene>
    <name evidence="1" type="ORF">N425_09080</name>
</gene>
<organism evidence="1 2">
    <name type="scientific">Tannerella sp. oral taxon BU063 isolate Cell 2</name>
    <dbReference type="NCBI Taxonomy" id="1411148"/>
    <lineage>
        <taxon>Bacteria</taxon>
        <taxon>Pseudomonadati</taxon>
        <taxon>Bacteroidota</taxon>
        <taxon>Bacteroidia</taxon>
        <taxon>Bacteroidales</taxon>
        <taxon>Tannerellaceae</taxon>
        <taxon>Tannerella</taxon>
    </lineage>
</organism>
<dbReference type="AlphaFoldDB" id="W2C3D5"/>
<name>W2C3D5_9BACT</name>
<sequence>MKKLLMLLLLPLLLQGCTKDEESKTTYGLVLDGYVTFSVSDAQGNDLLDPASTSPKAVDLSKVKVIYIENGKEKVCYNPLSDAPQAFHLVKPQADLNHYALIVYTDNGKIEMKEHVSSPITITATTILEWEDGHRDVIDMEYLSPGNGNASRFQQKAWVNGRLIWDPANKIGGTQPIYEIKR</sequence>
<comment type="caution">
    <text evidence="1">The sequence shown here is derived from an EMBL/GenBank/DDBJ whole genome shotgun (WGS) entry which is preliminary data.</text>
</comment>
<dbReference type="Proteomes" id="UP000018837">
    <property type="component" value="Unassembled WGS sequence"/>
</dbReference>
<dbReference type="PATRIC" id="fig|1411148.3.peg.1430"/>
<protein>
    <recommendedName>
        <fullName evidence="3">Lipoprotein</fullName>
    </recommendedName>
</protein>
<accession>W2C3D5</accession>